<dbReference type="Proteomes" id="UP000307173">
    <property type="component" value="Unassembled WGS sequence"/>
</dbReference>
<dbReference type="Pfam" id="PF00153">
    <property type="entry name" value="Mito_carr"/>
    <property type="match status" value="2"/>
</dbReference>
<keyword evidence="13" id="KW-1185">Reference proteome</keyword>
<dbReference type="STRING" id="52247.A0A4T0X0I9"/>
<feature type="repeat" description="Solcar" evidence="9">
    <location>
        <begin position="230"/>
        <end position="311"/>
    </location>
</feature>
<feature type="transmembrane region" description="Helical" evidence="11">
    <location>
        <begin position="86"/>
        <end position="107"/>
    </location>
</feature>
<evidence type="ECO:0000256" key="11">
    <source>
        <dbReference type="SAM" id="Phobius"/>
    </source>
</evidence>
<feature type="repeat" description="Solcar" evidence="9">
    <location>
        <begin position="125"/>
        <end position="217"/>
    </location>
</feature>
<keyword evidence="6 11" id="KW-1133">Transmembrane helix</keyword>
<evidence type="ECO:0008006" key="14">
    <source>
        <dbReference type="Google" id="ProtNLM"/>
    </source>
</evidence>
<protein>
    <recommendedName>
        <fullName evidence="14">Mitochondrial carrier protein</fullName>
    </recommendedName>
</protein>
<keyword evidence="3 10" id="KW-0813">Transport</keyword>
<proteinExistence type="inferred from homology"/>
<comment type="similarity">
    <text evidence="2 10">Belongs to the mitochondrial carrier (TC 2.A.29) family.</text>
</comment>
<feature type="transmembrane region" description="Helical" evidence="11">
    <location>
        <begin position="6"/>
        <end position="27"/>
    </location>
</feature>
<evidence type="ECO:0000256" key="2">
    <source>
        <dbReference type="ARBA" id="ARBA00006375"/>
    </source>
</evidence>
<evidence type="ECO:0000256" key="10">
    <source>
        <dbReference type="RuleBase" id="RU000488"/>
    </source>
</evidence>
<dbReference type="AlphaFoldDB" id="A0A4T0X0I9"/>
<gene>
    <name evidence="12" type="ORF">CANINC_002664</name>
</gene>
<dbReference type="InterPro" id="IPR018108">
    <property type="entry name" value="MCP_transmembrane"/>
</dbReference>
<evidence type="ECO:0000256" key="8">
    <source>
        <dbReference type="ARBA" id="ARBA00023140"/>
    </source>
</evidence>
<evidence type="ECO:0000313" key="12">
    <source>
        <dbReference type="EMBL" id="TID28127.1"/>
    </source>
</evidence>
<feature type="transmembrane region" description="Helical" evidence="11">
    <location>
        <begin position="190"/>
        <end position="211"/>
    </location>
</feature>
<organism evidence="12 13">
    <name type="scientific">Pichia inconspicua</name>
    <dbReference type="NCBI Taxonomy" id="52247"/>
    <lineage>
        <taxon>Eukaryota</taxon>
        <taxon>Fungi</taxon>
        <taxon>Dikarya</taxon>
        <taxon>Ascomycota</taxon>
        <taxon>Saccharomycotina</taxon>
        <taxon>Pichiomycetes</taxon>
        <taxon>Pichiales</taxon>
        <taxon>Pichiaceae</taxon>
        <taxon>Pichia</taxon>
    </lineage>
</organism>
<dbReference type="PROSITE" id="PS50920">
    <property type="entry name" value="SOLCAR"/>
    <property type="match status" value="2"/>
</dbReference>
<dbReference type="OrthoDB" id="2019556at2759"/>
<dbReference type="SUPFAM" id="SSF103506">
    <property type="entry name" value="Mitochondrial carrier"/>
    <property type="match status" value="1"/>
</dbReference>
<dbReference type="PANTHER" id="PTHR45939">
    <property type="entry name" value="PEROXISOMAL MEMBRANE PROTEIN PMP34-RELATED"/>
    <property type="match status" value="1"/>
</dbReference>
<dbReference type="GO" id="GO:0015217">
    <property type="term" value="F:ADP transmembrane transporter activity"/>
    <property type="evidence" value="ECO:0007669"/>
    <property type="project" value="TreeGrafter"/>
</dbReference>
<dbReference type="InterPro" id="IPR023395">
    <property type="entry name" value="MCP_dom_sf"/>
</dbReference>
<evidence type="ECO:0000256" key="7">
    <source>
        <dbReference type="ARBA" id="ARBA00023136"/>
    </source>
</evidence>
<dbReference type="PANTHER" id="PTHR45939:SF5">
    <property type="entry name" value="PEROXISOMAL MEMBRANE PROTEIN PMP34"/>
    <property type="match status" value="1"/>
</dbReference>
<evidence type="ECO:0000256" key="6">
    <source>
        <dbReference type="ARBA" id="ARBA00022989"/>
    </source>
</evidence>
<comment type="subcellular location">
    <subcellularLocation>
        <location evidence="1">Peroxisome membrane</location>
        <topology evidence="1">Multi-pass membrane protein</topology>
    </subcellularLocation>
</comment>
<accession>A0A4T0X0I9</accession>
<reference evidence="12 13" key="1">
    <citation type="journal article" date="2019" name="Front. Genet.">
        <title>Whole-Genome Sequencing of the Opportunistic Yeast Pathogen Candida inconspicua Uncovers Its Hybrid Origin.</title>
        <authorList>
            <person name="Mixao V."/>
            <person name="Hansen A.P."/>
            <person name="Saus E."/>
            <person name="Boekhout T."/>
            <person name="Lass-Florl C."/>
            <person name="Gabaldon T."/>
        </authorList>
    </citation>
    <scope>NUCLEOTIDE SEQUENCE [LARGE SCALE GENOMIC DNA]</scope>
    <source>
        <strain evidence="12 13">CBS 180</strain>
    </source>
</reference>
<evidence type="ECO:0000256" key="5">
    <source>
        <dbReference type="ARBA" id="ARBA00022737"/>
    </source>
</evidence>
<dbReference type="GO" id="GO:0051724">
    <property type="term" value="F:NAD transmembrane transporter activity"/>
    <property type="evidence" value="ECO:0007669"/>
    <property type="project" value="TreeGrafter"/>
</dbReference>
<keyword evidence="4 9" id="KW-0812">Transmembrane</keyword>
<dbReference type="GO" id="GO:0015228">
    <property type="term" value="F:coenzyme A transmembrane transporter activity"/>
    <property type="evidence" value="ECO:0007669"/>
    <property type="project" value="TreeGrafter"/>
</dbReference>
<dbReference type="GO" id="GO:0044610">
    <property type="term" value="F:FMN transmembrane transporter activity"/>
    <property type="evidence" value="ECO:0007669"/>
    <property type="project" value="TreeGrafter"/>
</dbReference>
<comment type="caution">
    <text evidence="12">The sequence shown here is derived from an EMBL/GenBank/DDBJ whole genome shotgun (WGS) entry which is preliminary data.</text>
</comment>
<keyword evidence="7 9" id="KW-0472">Membrane</keyword>
<sequence>MSDKNILHAISGGLSGLVSMAVTYPLVTLSTTAQASDNLETVEVKAPENLEHDESMDGKSIPGKLKLLLKKVLFRVVFLIKNSKKYYSGLESALIGIVAVNFTYYYVYSLVSNYFKKYNRINNGLNVKQSLITGLTAGVVSRIITNPIWVANTRMTVKAHKFDEAGDEKKNSSTLKVMYDIFKDEGVSGLFSGIGPALILVTSPMIQFTVFEQLKNFISRLRHKEISSKEALLLGSFGKLVAILVTYPYYTIRSRMHLNMTTKNENSFHVLFNMIKKEGVSSLYRGMNAKLLQSVLSAGLIFYFKEEMMILANYLTIRYNRKSN</sequence>
<name>A0A4T0X0I9_9ASCO</name>
<evidence type="ECO:0000256" key="4">
    <source>
        <dbReference type="ARBA" id="ARBA00022692"/>
    </source>
</evidence>
<evidence type="ECO:0000256" key="1">
    <source>
        <dbReference type="ARBA" id="ARBA00004585"/>
    </source>
</evidence>
<keyword evidence="5" id="KW-0677">Repeat</keyword>
<feature type="transmembrane region" description="Helical" evidence="11">
    <location>
        <begin position="231"/>
        <end position="250"/>
    </location>
</feature>
<dbReference type="GO" id="GO:0005347">
    <property type="term" value="F:ATP transmembrane transporter activity"/>
    <property type="evidence" value="ECO:0007669"/>
    <property type="project" value="TreeGrafter"/>
</dbReference>
<evidence type="ECO:0000256" key="9">
    <source>
        <dbReference type="PROSITE-ProRule" id="PRU00282"/>
    </source>
</evidence>
<evidence type="ECO:0000313" key="13">
    <source>
        <dbReference type="Proteomes" id="UP000307173"/>
    </source>
</evidence>
<dbReference type="EMBL" id="SELW01000416">
    <property type="protein sequence ID" value="TID28127.1"/>
    <property type="molecule type" value="Genomic_DNA"/>
</dbReference>
<dbReference type="InterPro" id="IPR052217">
    <property type="entry name" value="Mito/Peroxisomal_Carrier"/>
</dbReference>
<dbReference type="Gene3D" id="1.50.40.10">
    <property type="entry name" value="Mitochondrial carrier domain"/>
    <property type="match status" value="1"/>
</dbReference>
<dbReference type="GO" id="GO:0080122">
    <property type="term" value="F:AMP transmembrane transporter activity"/>
    <property type="evidence" value="ECO:0007669"/>
    <property type="project" value="TreeGrafter"/>
</dbReference>
<evidence type="ECO:0000256" key="3">
    <source>
        <dbReference type="ARBA" id="ARBA00022448"/>
    </source>
</evidence>
<keyword evidence="8" id="KW-0576">Peroxisome</keyword>
<dbReference type="GO" id="GO:0015230">
    <property type="term" value="F:FAD transmembrane transporter activity"/>
    <property type="evidence" value="ECO:0007669"/>
    <property type="project" value="TreeGrafter"/>
</dbReference>
<dbReference type="GO" id="GO:0005778">
    <property type="term" value="C:peroxisomal membrane"/>
    <property type="evidence" value="ECO:0007669"/>
    <property type="project" value="UniProtKB-SubCell"/>
</dbReference>